<dbReference type="Pfam" id="PF03029">
    <property type="entry name" value="ATP_bind_1"/>
    <property type="match status" value="1"/>
</dbReference>
<evidence type="ECO:0000313" key="9">
    <source>
        <dbReference type="EMBL" id="KAI6660649.1"/>
    </source>
</evidence>
<evidence type="ECO:0000256" key="1">
    <source>
        <dbReference type="ARBA" id="ARBA00003181"/>
    </source>
</evidence>
<evidence type="ECO:0000256" key="8">
    <source>
        <dbReference type="RuleBase" id="RU365059"/>
    </source>
</evidence>
<keyword evidence="5 8" id="KW-0378">Hydrolase</keyword>
<dbReference type="InterPro" id="IPR004130">
    <property type="entry name" value="Gpn"/>
</dbReference>
<evidence type="ECO:0000256" key="4">
    <source>
        <dbReference type="ARBA" id="ARBA00022741"/>
    </source>
</evidence>
<dbReference type="InterPro" id="IPR027417">
    <property type="entry name" value="P-loop_NTPase"/>
</dbReference>
<comment type="similarity">
    <text evidence="2 8">Belongs to the GPN-loop GTPase family.</text>
</comment>
<evidence type="ECO:0000256" key="5">
    <source>
        <dbReference type="ARBA" id="ARBA00022801"/>
    </source>
</evidence>
<dbReference type="SUPFAM" id="SSF52540">
    <property type="entry name" value="P-loop containing nucleoside triphosphate hydrolases"/>
    <property type="match status" value="1"/>
</dbReference>
<evidence type="ECO:0000256" key="6">
    <source>
        <dbReference type="ARBA" id="ARBA00023134"/>
    </source>
</evidence>
<gene>
    <name evidence="9" type="ORF">LOD99_10332</name>
</gene>
<comment type="caution">
    <text evidence="9">The sequence shown here is derived from an EMBL/GenBank/DDBJ whole genome shotgun (WGS) entry which is preliminary data.</text>
</comment>
<dbReference type="EMBL" id="JAKMXF010000030">
    <property type="protein sequence ID" value="KAI6660649.1"/>
    <property type="molecule type" value="Genomic_DNA"/>
</dbReference>
<dbReference type="AlphaFoldDB" id="A0AAV7KK84"/>
<organism evidence="9 10">
    <name type="scientific">Oopsacas minuta</name>
    <dbReference type="NCBI Taxonomy" id="111878"/>
    <lineage>
        <taxon>Eukaryota</taxon>
        <taxon>Metazoa</taxon>
        <taxon>Porifera</taxon>
        <taxon>Hexactinellida</taxon>
        <taxon>Hexasterophora</taxon>
        <taxon>Lyssacinosida</taxon>
        <taxon>Leucopsacidae</taxon>
        <taxon>Oopsacas</taxon>
    </lineage>
</organism>
<dbReference type="GO" id="GO:0003924">
    <property type="term" value="F:GTPase activity"/>
    <property type="evidence" value="ECO:0007669"/>
    <property type="project" value="TreeGrafter"/>
</dbReference>
<evidence type="ECO:0000256" key="3">
    <source>
        <dbReference type="ARBA" id="ARBA00014588"/>
    </source>
</evidence>
<accession>A0AAV7KK84</accession>
<dbReference type="Proteomes" id="UP001165289">
    <property type="component" value="Unassembled WGS sequence"/>
</dbReference>
<keyword evidence="4 8" id="KW-0547">Nucleotide-binding</keyword>
<dbReference type="PANTHER" id="PTHR21231:SF3">
    <property type="entry name" value="GPN-LOOP GTPASE 2"/>
    <property type="match status" value="1"/>
</dbReference>
<proteinExistence type="inferred from homology"/>
<evidence type="ECO:0000256" key="2">
    <source>
        <dbReference type="ARBA" id="ARBA00005290"/>
    </source>
</evidence>
<comment type="subunit">
    <text evidence="7">Heterodimers with GPN1 or GPN3. Binds to RNA polymerase II (RNAPII).</text>
</comment>
<evidence type="ECO:0000313" key="10">
    <source>
        <dbReference type="Proteomes" id="UP001165289"/>
    </source>
</evidence>
<name>A0AAV7KK84_9METZ</name>
<comment type="function">
    <text evidence="1 8">Small GTPase required for proper localization of RNA polymerase II and III (RNAPII and RNAPIII). May act at an RNAP assembly step prior to nuclear import.</text>
</comment>
<keyword evidence="6 8" id="KW-0342">GTP-binding</keyword>
<evidence type="ECO:0000256" key="7">
    <source>
        <dbReference type="ARBA" id="ARBA00046611"/>
    </source>
</evidence>
<reference evidence="9 10" key="1">
    <citation type="journal article" date="2023" name="BMC Biol.">
        <title>The compact genome of the sponge Oopsacas minuta (Hexactinellida) is lacking key metazoan core genes.</title>
        <authorList>
            <person name="Santini S."/>
            <person name="Schenkelaars Q."/>
            <person name="Jourda C."/>
            <person name="Duchesne M."/>
            <person name="Belahbib H."/>
            <person name="Rocher C."/>
            <person name="Selva M."/>
            <person name="Riesgo A."/>
            <person name="Vervoort M."/>
            <person name="Leys S.P."/>
            <person name="Kodjabachian L."/>
            <person name="Le Bivic A."/>
            <person name="Borchiellini C."/>
            <person name="Claverie J.M."/>
            <person name="Renard E."/>
        </authorList>
    </citation>
    <scope>NUCLEOTIDE SEQUENCE [LARGE SCALE GENOMIC DNA]</scope>
    <source>
        <strain evidence="9">SPO-2</strain>
    </source>
</reference>
<dbReference type="Gene3D" id="3.40.50.300">
    <property type="entry name" value="P-loop containing nucleotide triphosphate hydrolases"/>
    <property type="match status" value="1"/>
</dbReference>
<protein>
    <recommendedName>
        <fullName evidence="3 8">GPN-loop GTPase 2</fullName>
    </recommendedName>
</protein>
<keyword evidence="10" id="KW-1185">Reference proteome</keyword>
<sequence length="256" mass="29390">MSYGEIVVGLPGSGKSTFCKFMSEYLSERGRQVEVINLDPANERTPYESRISISELVTHDDVMRELGIGPNGSYIYCIEFLEANFDWLLGKIKEKKNCYYIIDCPGQIELFTHHNSIRNICKLLVDNGLKLTAVQLMDCQFCNDPAKFISGTMISLCTMLQLELPHVNILSKMDLFDNANTMRQDMYTEVLDLSYLLDTLHDHPLTEKYGALNKRLTDLIQNFSLVSFKSFDIRNRESYSKVMEEIDRANGYLICK</sequence>
<dbReference type="GO" id="GO:0005737">
    <property type="term" value="C:cytoplasm"/>
    <property type="evidence" value="ECO:0007669"/>
    <property type="project" value="TreeGrafter"/>
</dbReference>
<dbReference type="GO" id="GO:0005525">
    <property type="term" value="F:GTP binding"/>
    <property type="evidence" value="ECO:0007669"/>
    <property type="project" value="UniProtKB-KW"/>
</dbReference>
<dbReference type="PANTHER" id="PTHR21231">
    <property type="entry name" value="XPA-BINDING PROTEIN 1-RELATED"/>
    <property type="match status" value="1"/>
</dbReference>
<dbReference type="InterPro" id="IPR030231">
    <property type="entry name" value="Gpn2"/>
</dbReference>
<dbReference type="CDD" id="cd17871">
    <property type="entry name" value="GPN2"/>
    <property type="match status" value="1"/>
</dbReference>
<dbReference type="FunFam" id="3.40.50.300:FF:000338">
    <property type="entry name" value="GPN-loop GTPase 2"/>
    <property type="match status" value="1"/>
</dbReference>